<evidence type="ECO:0000313" key="13">
    <source>
        <dbReference type="Proteomes" id="UP001565219"/>
    </source>
</evidence>
<keyword evidence="13" id="KW-1185">Reference proteome</keyword>
<evidence type="ECO:0000256" key="1">
    <source>
        <dbReference type="ARBA" id="ARBA00004914"/>
    </source>
</evidence>
<keyword evidence="5 8" id="KW-0378">Hydrolase</keyword>
<dbReference type="InterPro" id="IPR051214">
    <property type="entry name" value="GH32_Enzymes"/>
</dbReference>
<keyword evidence="6 8" id="KW-0326">Glycosidase</keyword>
<dbReference type="Pfam" id="PF00251">
    <property type="entry name" value="Glyco_hydro_32N"/>
    <property type="match status" value="1"/>
</dbReference>
<sequence length="438" mass="50631">MMKPEYHITPEYGFLNDPNGLAQFNGKYHVFYQWLPEVTPQGNKRWRHCESDDLIQWKDKGCGLQPEEWFEKNGCYSGSGVIDNGQYYLFYTGNVRDKTGGRETYQCAAVSADGNNFTKIGPVAYLTEAYTSHFRDPKVWHKNGRWWMIVGAQTKKLKGNVALYVSDNLKEWKWLGNLLDESMDWGYMCECPDIIESEKRDFLVVSRQKEDGCRAMAFAGKMDYKIGRFKIEDCSGKYLDEGMDFYAPQSFVDEKGRCLLFGWLGSGEFDYQMSQPAVKEGWLHSLTIPREIFVKDGELCQRPAEELKVLRKQRQKFFSCGNTMIDPESSCIEVYAKGLTGKSISIDIGGVLKIDYSKDSKALRVQRKKWDVDEYDERMLVVKNLVDIHIFLDNCTAEIFVNEGKTVLTMKAYFDVDTKILVYSDKQIEVQTWLLEVK</sequence>
<dbReference type="GO" id="GO:0016787">
    <property type="term" value="F:hydrolase activity"/>
    <property type="evidence" value="ECO:0007669"/>
    <property type="project" value="UniProtKB-KW"/>
</dbReference>
<evidence type="ECO:0000259" key="11">
    <source>
        <dbReference type="Pfam" id="PF08244"/>
    </source>
</evidence>
<dbReference type="CDD" id="cd18623">
    <property type="entry name" value="GH32_ScrB-like"/>
    <property type="match status" value="1"/>
</dbReference>
<dbReference type="EMBL" id="JBCLTR010000002">
    <property type="protein sequence ID" value="MEY8632431.1"/>
    <property type="molecule type" value="Genomic_DNA"/>
</dbReference>
<comment type="similarity">
    <text evidence="2 8">Belongs to the glycosyl hydrolase 32 family.</text>
</comment>
<comment type="catalytic activity">
    <reaction evidence="8">
        <text>Hydrolysis of terminal non-reducing beta-D-fructofuranoside residues in beta-D-fructofuranosides.</text>
        <dbReference type="EC" id="3.2.1.26"/>
    </reaction>
</comment>
<comment type="subcellular location">
    <subcellularLocation>
        <location evidence="9">Cytoplasm</location>
    </subcellularLocation>
</comment>
<dbReference type="InterPro" id="IPR013189">
    <property type="entry name" value="Glyco_hydro_32_C"/>
</dbReference>
<proteinExistence type="inferred from homology"/>
<evidence type="ECO:0000256" key="9">
    <source>
        <dbReference type="RuleBase" id="RU365015"/>
    </source>
</evidence>
<dbReference type="InterPro" id="IPR013320">
    <property type="entry name" value="ConA-like_dom_sf"/>
</dbReference>
<evidence type="ECO:0000256" key="7">
    <source>
        <dbReference type="ARBA" id="ARBA00033367"/>
    </source>
</evidence>
<comment type="pathway">
    <text evidence="1 9">Glycan biosynthesis; sucrose metabolism.</text>
</comment>
<dbReference type="NCBIfam" id="TIGR01322">
    <property type="entry name" value="scrB_fam"/>
    <property type="match status" value="1"/>
</dbReference>
<comment type="caution">
    <text evidence="12">The sequence shown here is derived from an EMBL/GenBank/DDBJ whole genome shotgun (WGS) entry which is preliminary data.</text>
</comment>
<gene>
    <name evidence="12" type="ORF">AALG99_02625</name>
</gene>
<protein>
    <recommendedName>
        <fullName evidence="4 8">Sucrose-6-phosphate hydrolase</fullName>
        <ecNumber evidence="3 8">3.2.1.26</ecNumber>
    </recommendedName>
    <alternativeName>
        <fullName evidence="7 9">Invertase</fullName>
    </alternativeName>
</protein>
<dbReference type="Pfam" id="PF08244">
    <property type="entry name" value="Glyco_hydro_32C"/>
    <property type="match status" value="1"/>
</dbReference>
<dbReference type="EC" id="3.2.1.26" evidence="3 8"/>
<accession>A0ABV4DHA7</accession>
<dbReference type="InterPro" id="IPR023296">
    <property type="entry name" value="Glyco_hydro_beta-prop_sf"/>
</dbReference>
<dbReference type="RefSeq" id="WP_235824568.1">
    <property type="nucleotide sequence ID" value="NZ_BAABXW010000002.1"/>
</dbReference>
<organism evidence="12 13">
    <name type="scientific">Anaerostipes hominis</name>
    <name type="common">ex Lee et al. 2021</name>
    <dbReference type="NCBI Taxonomy" id="2025494"/>
    <lineage>
        <taxon>Bacteria</taxon>
        <taxon>Bacillati</taxon>
        <taxon>Bacillota</taxon>
        <taxon>Clostridia</taxon>
        <taxon>Lachnospirales</taxon>
        <taxon>Lachnospiraceae</taxon>
        <taxon>Anaerostipes</taxon>
    </lineage>
</organism>
<evidence type="ECO:0000256" key="8">
    <source>
        <dbReference type="RuleBase" id="RU362110"/>
    </source>
</evidence>
<dbReference type="Gene3D" id="2.115.10.20">
    <property type="entry name" value="Glycosyl hydrolase domain, family 43"/>
    <property type="match status" value="1"/>
</dbReference>
<evidence type="ECO:0000313" key="12">
    <source>
        <dbReference type="EMBL" id="MEY8632431.1"/>
    </source>
</evidence>
<keyword evidence="9" id="KW-0963">Cytoplasm</keyword>
<dbReference type="InterPro" id="IPR006232">
    <property type="entry name" value="Suc6P_hydrolase"/>
</dbReference>
<feature type="domain" description="Glycosyl hydrolase family 32 C-terminal" evidence="11">
    <location>
        <begin position="354"/>
        <end position="425"/>
    </location>
</feature>
<comment type="function">
    <text evidence="9">Enables the bacterium to metabolize sucrose as a sole carbon source.</text>
</comment>
<dbReference type="PANTHER" id="PTHR43101:SF1">
    <property type="entry name" value="BETA-FRUCTOSIDASE"/>
    <property type="match status" value="1"/>
</dbReference>
<dbReference type="SMART" id="SM00640">
    <property type="entry name" value="Glyco_32"/>
    <property type="match status" value="1"/>
</dbReference>
<evidence type="ECO:0000259" key="10">
    <source>
        <dbReference type="Pfam" id="PF00251"/>
    </source>
</evidence>
<evidence type="ECO:0000256" key="4">
    <source>
        <dbReference type="ARBA" id="ARBA00019623"/>
    </source>
</evidence>
<dbReference type="PROSITE" id="PS00609">
    <property type="entry name" value="GLYCOSYL_HYDROL_F32"/>
    <property type="match status" value="1"/>
</dbReference>
<name>A0ABV4DHA7_9FIRM</name>
<dbReference type="Proteomes" id="UP001565219">
    <property type="component" value="Unassembled WGS sequence"/>
</dbReference>
<dbReference type="InterPro" id="IPR001362">
    <property type="entry name" value="Glyco_hydro_32"/>
</dbReference>
<dbReference type="PANTHER" id="PTHR43101">
    <property type="entry name" value="BETA-FRUCTOSIDASE"/>
    <property type="match status" value="1"/>
</dbReference>
<evidence type="ECO:0000256" key="3">
    <source>
        <dbReference type="ARBA" id="ARBA00012758"/>
    </source>
</evidence>
<dbReference type="SUPFAM" id="SSF49899">
    <property type="entry name" value="Concanavalin A-like lectins/glucanases"/>
    <property type="match status" value="1"/>
</dbReference>
<dbReference type="Gene3D" id="2.60.120.560">
    <property type="entry name" value="Exo-inulinase, domain 1"/>
    <property type="match status" value="1"/>
</dbReference>
<evidence type="ECO:0000256" key="6">
    <source>
        <dbReference type="ARBA" id="ARBA00023295"/>
    </source>
</evidence>
<dbReference type="SUPFAM" id="SSF75005">
    <property type="entry name" value="Arabinanase/levansucrase/invertase"/>
    <property type="match status" value="1"/>
</dbReference>
<dbReference type="InterPro" id="IPR018053">
    <property type="entry name" value="Glyco_hydro_32_AS"/>
</dbReference>
<reference evidence="12 13" key="1">
    <citation type="submission" date="2024-03" db="EMBL/GenBank/DDBJ databases">
        <title>Mouse gut bacterial collection (mGBC) of GemPharmatech.</title>
        <authorList>
            <person name="He Y."/>
            <person name="Dong L."/>
            <person name="Wu D."/>
            <person name="Gao X."/>
            <person name="Lin Z."/>
        </authorList>
    </citation>
    <scope>NUCLEOTIDE SEQUENCE [LARGE SCALE GENOMIC DNA]</scope>
    <source>
        <strain evidence="12 13">32-10</strain>
    </source>
</reference>
<evidence type="ECO:0000256" key="2">
    <source>
        <dbReference type="ARBA" id="ARBA00009902"/>
    </source>
</evidence>
<keyword evidence="9" id="KW-0119">Carbohydrate metabolism</keyword>
<feature type="domain" description="Glycosyl hydrolase family 32 N-terminal" evidence="10">
    <location>
        <begin position="7"/>
        <end position="303"/>
    </location>
</feature>
<evidence type="ECO:0000256" key="5">
    <source>
        <dbReference type="ARBA" id="ARBA00022801"/>
    </source>
</evidence>
<dbReference type="InterPro" id="IPR013148">
    <property type="entry name" value="Glyco_hydro_32_N"/>
</dbReference>